<keyword evidence="2" id="KW-1185">Reference proteome</keyword>
<organism evidence="1 2">
    <name type="scientific">Cuscuta europaea</name>
    <name type="common">European dodder</name>
    <dbReference type="NCBI Taxonomy" id="41803"/>
    <lineage>
        <taxon>Eukaryota</taxon>
        <taxon>Viridiplantae</taxon>
        <taxon>Streptophyta</taxon>
        <taxon>Embryophyta</taxon>
        <taxon>Tracheophyta</taxon>
        <taxon>Spermatophyta</taxon>
        <taxon>Magnoliopsida</taxon>
        <taxon>eudicotyledons</taxon>
        <taxon>Gunneridae</taxon>
        <taxon>Pentapetalae</taxon>
        <taxon>asterids</taxon>
        <taxon>lamiids</taxon>
        <taxon>Solanales</taxon>
        <taxon>Convolvulaceae</taxon>
        <taxon>Cuscuteae</taxon>
        <taxon>Cuscuta</taxon>
        <taxon>Cuscuta subgen. Cuscuta</taxon>
    </lineage>
</organism>
<dbReference type="AlphaFoldDB" id="A0A9P1E0T7"/>
<dbReference type="Proteomes" id="UP001152484">
    <property type="component" value="Unassembled WGS sequence"/>
</dbReference>
<comment type="caution">
    <text evidence="1">The sequence shown here is derived from an EMBL/GenBank/DDBJ whole genome shotgun (WGS) entry which is preliminary data.</text>
</comment>
<dbReference type="EMBL" id="CAMAPE010000005">
    <property type="protein sequence ID" value="CAH9069757.1"/>
    <property type="molecule type" value="Genomic_DNA"/>
</dbReference>
<evidence type="ECO:0000313" key="2">
    <source>
        <dbReference type="Proteomes" id="UP001152484"/>
    </source>
</evidence>
<reference evidence="1" key="1">
    <citation type="submission" date="2022-07" db="EMBL/GenBank/DDBJ databases">
        <authorList>
            <person name="Macas J."/>
            <person name="Novak P."/>
            <person name="Neumann P."/>
        </authorList>
    </citation>
    <scope>NUCLEOTIDE SEQUENCE</scope>
</reference>
<accession>A0A9P1E0T7</accession>
<name>A0A9P1E0T7_CUSEU</name>
<sequence length="46" mass="5610">MSVQQFSFLLRYQLAGFRKKKMIRFLPVWGFWCQHTTHYEIVDGNT</sequence>
<gene>
    <name evidence="1" type="ORF">CEURO_LOCUS3357</name>
</gene>
<protein>
    <submittedName>
        <fullName evidence="1">Uncharacterized protein</fullName>
    </submittedName>
</protein>
<proteinExistence type="predicted"/>
<evidence type="ECO:0000313" key="1">
    <source>
        <dbReference type="EMBL" id="CAH9069757.1"/>
    </source>
</evidence>